<name>A0A4R1RZW4_HYDET</name>
<dbReference type="GO" id="GO:0043565">
    <property type="term" value="F:sequence-specific DNA binding"/>
    <property type="evidence" value="ECO:0007669"/>
    <property type="project" value="InterPro"/>
</dbReference>
<evidence type="ECO:0000259" key="6">
    <source>
        <dbReference type="PROSITE" id="PS01124"/>
    </source>
</evidence>
<protein>
    <submittedName>
        <fullName evidence="8">Two-component system response regulator YesN</fullName>
    </submittedName>
</protein>
<evidence type="ECO:0000313" key="9">
    <source>
        <dbReference type="Proteomes" id="UP000295008"/>
    </source>
</evidence>
<dbReference type="GO" id="GO:0000160">
    <property type="term" value="P:phosphorelay signal transduction system"/>
    <property type="evidence" value="ECO:0007669"/>
    <property type="project" value="InterPro"/>
</dbReference>
<dbReference type="SMART" id="SM00448">
    <property type="entry name" value="REC"/>
    <property type="match status" value="1"/>
</dbReference>
<evidence type="ECO:0000256" key="3">
    <source>
        <dbReference type="ARBA" id="ARBA00023163"/>
    </source>
</evidence>
<dbReference type="InterPro" id="IPR011006">
    <property type="entry name" value="CheY-like_superfamily"/>
</dbReference>
<dbReference type="InterPro" id="IPR020449">
    <property type="entry name" value="Tscrpt_reg_AraC-type_HTH"/>
</dbReference>
<dbReference type="EMBL" id="SLUN01000006">
    <property type="protein sequence ID" value="TCL72358.1"/>
    <property type="molecule type" value="Genomic_DNA"/>
</dbReference>
<dbReference type="Gene3D" id="1.10.10.60">
    <property type="entry name" value="Homeodomain-like"/>
    <property type="match status" value="2"/>
</dbReference>
<keyword evidence="1" id="KW-0805">Transcription regulation</keyword>
<dbReference type="SUPFAM" id="SSF46689">
    <property type="entry name" value="Homeodomain-like"/>
    <property type="match status" value="2"/>
</dbReference>
<dbReference type="PANTHER" id="PTHR43280">
    <property type="entry name" value="ARAC-FAMILY TRANSCRIPTIONAL REGULATOR"/>
    <property type="match status" value="1"/>
</dbReference>
<dbReference type="Pfam" id="PF12833">
    <property type="entry name" value="HTH_18"/>
    <property type="match status" value="1"/>
</dbReference>
<keyword evidence="4" id="KW-0597">Phosphoprotein</keyword>
<feature type="modified residue" description="4-aspartylphosphate" evidence="4">
    <location>
        <position position="56"/>
    </location>
</feature>
<dbReference type="Proteomes" id="UP000295008">
    <property type="component" value="Unassembled WGS sequence"/>
</dbReference>
<dbReference type="InterPro" id="IPR009057">
    <property type="entry name" value="Homeodomain-like_sf"/>
</dbReference>
<dbReference type="OrthoDB" id="9794370at2"/>
<dbReference type="Pfam" id="PF00072">
    <property type="entry name" value="Response_reg"/>
    <property type="match status" value="1"/>
</dbReference>
<dbReference type="AlphaFoldDB" id="A0A4R1RZW4"/>
<sequence length="527" mass="59880">MMIKVMIVDDEFLVRVGMRSVLDWGYHGFELCGEAADGAEALNLCEKQQPDIILTDIKMPKMDGMELIRAVKTKYPWVHFIILTCLDELNLVKEALALGAAGYFTKISVNREEILQTLVGLRETIQQTRQKAAELANLKQLIASNRAVLKEQLFQSLMTAGRAGENAAMPEASPLWSCPEVYDRADLFLLVRLNRNQSIRDPQLFRQSVLDLLQEIIGRHRLCGEVFPAAETEFLIGAYERDDTVHEFAQLDALLQDIRESVQLYFNTSCLVVSTGKFHSFRELSEVFRQLQTELAELARATGKLHPSGRLDERLAGSISAGLKEGDNEKILIALEEVFAMATERGWQLEQLRKIGLQVMFGFEKELERYDQTIDVVFADDLIGQVMSCQEQTTLKTLLLKAALTVTGALVDLKANTFRQDVKRIIDFLELHYAEKINLDYVASLANMNSAYFSRLFKKECGLGFVEYLNRIRMEKAKQLLQNSAVKLLEIAEKVGFEDVNYFGKTFKRYTGMSPSEYREQFGVFLT</sequence>
<keyword evidence="2" id="KW-0238">DNA-binding</keyword>
<dbReference type="PANTHER" id="PTHR43280:SF28">
    <property type="entry name" value="HTH-TYPE TRANSCRIPTIONAL ACTIVATOR RHAS"/>
    <property type="match status" value="1"/>
</dbReference>
<dbReference type="PROSITE" id="PS01124">
    <property type="entry name" value="HTH_ARAC_FAMILY_2"/>
    <property type="match status" value="1"/>
</dbReference>
<dbReference type="InterPro" id="IPR018062">
    <property type="entry name" value="HTH_AraC-typ_CS"/>
</dbReference>
<dbReference type="GO" id="GO:0003700">
    <property type="term" value="F:DNA-binding transcription factor activity"/>
    <property type="evidence" value="ECO:0007669"/>
    <property type="project" value="InterPro"/>
</dbReference>
<evidence type="ECO:0000256" key="4">
    <source>
        <dbReference type="PROSITE-ProRule" id="PRU00169"/>
    </source>
</evidence>
<feature type="coiled-coil region" evidence="5">
    <location>
        <begin position="111"/>
        <end position="138"/>
    </location>
</feature>
<feature type="domain" description="Response regulatory" evidence="7">
    <location>
        <begin position="4"/>
        <end position="121"/>
    </location>
</feature>
<dbReference type="PRINTS" id="PR00032">
    <property type="entry name" value="HTHARAC"/>
</dbReference>
<dbReference type="SMART" id="SM00342">
    <property type="entry name" value="HTH_ARAC"/>
    <property type="match status" value="1"/>
</dbReference>
<keyword evidence="9" id="KW-1185">Reference proteome</keyword>
<evidence type="ECO:0000256" key="5">
    <source>
        <dbReference type="SAM" id="Coils"/>
    </source>
</evidence>
<evidence type="ECO:0000256" key="2">
    <source>
        <dbReference type="ARBA" id="ARBA00023125"/>
    </source>
</evidence>
<accession>A0A4R1RZW4</accession>
<evidence type="ECO:0000256" key="1">
    <source>
        <dbReference type="ARBA" id="ARBA00023015"/>
    </source>
</evidence>
<dbReference type="SUPFAM" id="SSF52172">
    <property type="entry name" value="CheY-like"/>
    <property type="match status" value="1"/>
</dbReference>
<evidence type="ECO:0000259" key="7">
    <source>
        <dbReference type="PROSITE" id="PS50110"/>
    </source>
</evidence>
<dbReference type="CDD" id="cd17536">
    <property type="entry name" value="REC_YesN-like"/>
    <property type="match status" value="1"/>
</dbReference>
<proteinExistence type="predicted"/>
<feature type="domain" description="HTH araC/xylS-type" evidence="6">
    <location>
        <begin position="423"/>
        <end position="521"/>
    </location>
</feature>
<dbReference type="InterPro" id="IPR018060">
    <property type="entry name" value="HTH_AraC"/>
</dbReference>
<comment type="caution">
    <text evidence="8">The sequence shown here is derived from an EMBL/GenBank/DDBJ whole genome shotgun (WGS) entry which is preliminary data.</text>
</comment>
<organism evidence="8 9">
    <name type="scientific">Hydrogenispora ethanolica</name>
    <dbReference type="NCBI Taxonomy" id="1082276"/>
    <lineage>
        <taxon>Bacteria</taxon>
        <taxon>Bacillati</taxon>
        <taxon>Bacillota</taxon>
        <taxon>Hydrogenispora</taxon>
    </lineage>
</organism>
<dbReference type="RefSeq" id="WP_132013569.1">
    <property type="nucleotide sequence ID" value="NZ_SLUN01000006.1"/>
</dbReference>
<dbReference type="InterPro" id="IPR001789">
    <property type="entry name" value="Sig_transdc_resp-reg_receiver"/>
</dbReference>
<dbReference type="Gene3D" id="3.40.50.2300">
    <property type="match status" value="1"/>
</dbReference>
<evidence type="ECO:0000313" key="8">
    <source>
        <dbReference type="EMBL" id="TCL72358.1"/>
    </source>
</evidence>
<keyword evidence="3" id="KW-0804">Transcription</keyword>
<gene>
    <name evidence="8" type="ORF">EDC14_100668</name>
</gene>
<keyword evidence="5" id="KW-0175">Coiled coil</keyword>
<dbReference type="PROSITE" id="PS50110">
    <property type="entry name" value="RESPONSE_REGULATORY"/>
    <property type="match status" value="1"/>
</dbReference>
<reference evidence="8 9" key="1">
    <citation type="submission" date="2019-03" db="EMBL/GenBank/DDBJ databases">
        <title>Genomic Encyclopedia of Type Strains, Phase IV (KMG-IV): sequencing the most valuable type-strain genomes for metagenomic binning, comparative biology and taxonomic classification.</title>
        <authorList>
            <person name="Goeker M."/>
        </authorList>
    </citation>
    <scope>NUCLEOTIDE SEQUENCE [LARGE SCALE GENOMIC DNA]</scope>
    <source>
        <strain evidence="8 9">LX-B</strain>
    </source>
</reference>
<dbReference type="PROSITE" id="PS00041">
    <property type="entry name" value="HTH_ARAC_FAMILY_1"/>
    <property type="match status" value="1"/>
</dbReference>